<dbReference type="Pfam" id="PF00069">
    <property type="entry name" value="Pkinase"/>
    <property type="match status" value="1"/>
</dbReference>
<protein>
    <recommendedName>
        <fullName evidence="1">Protein kinase domain-containing protein</fullName>
    </recommendedName>
</protein>
<reference evidence="2" key="1">
    <citation type="submission" date="2023-07" db="EMBL/GenBank/DDBJ databases">
        <title>Chromosome-level genome assembly of Artemia franciscana.</title>
        <authorList>
            <person name="Jo E."/>
        </authorList>
    </citation>
    <scope>NUCLEOTIDE SEQUENCE</scope>
    <source>
        <tissue evidence="2">Whole body</tissue>
    </source>
</reference>
<dbReference type="GO" id="GO:0005524">
    <property type="term" value="F:ATP binding"/>
    <property type="evidence" value="ECO:0007669"/>
    <property type="project" value="InterPro"/>
</dbReference>
<comment type="caution">
    <text evidence="2">The sequence shown here is derived from an EMBL/GenBank/DDBJ whole genome shotgun (WGS) entry which is preliminary data.</text>
</comment>
<keyword evidence="3" id="KW-1185">Reference proteome</keyword>
<evidence type="ECO:0000313" key="3">
    <source>
        <dbReference type="Proteomes" id="UP001187531"/>
    </source>
</evidence>
<gene>
    <name evidence="2" type="ORF">QYM36_006018</name>
</gene>
<dbReference type="EMBL" id="JAVRJZ010000009">
    <property type="protein sequence ID" value="KAK2718866.1"/>
    <property type="molecule type" value="Genomic_DNA"/>
</dbReference>
<dbReference type="PROSITE" id="PS50011">
    <property type="entry name" value="PROTEIN_KINASE_DOM"/>
    <property type="match status" value="1"/>
</dbReference>
<feature type="domain" description="Protein kinase" evidence="1">
    <location>
        <begin position="11"/>
        <end position="250"/>
    </location>
</feature>
<accession>A0AA88I2U4</accession>
<dbReference type="GO" id="GO:0044773">
    <property type="term" value="P:mitotic DNA damage checkpoint signaling"/>
    <property type="evidence" value="ECO:0007669"/>
    <property type="project" value="TreeGrafter"/>
</dbReference>
<name>A0AA88I2U4_ARTSF</name>
<dbReference type="SUPFAM" id="SSF56112">
    <property type="entry name" value="Protein kinase-like (PK-like)"/>
    <property type="match status" value="1"/>
</dbReference>
<dbReference type="GO" id="GO:0004674">
    <property type="term" value="F:protein serine/threonine kinase activity"/>
    <property type="evidence" value="ECO:0007669"/>
    <property type="project" value="TreeGrafter"/>
</dbReference>
<dbReference type="InterPro" id="IPR011009">
    <property type="entry name" value="Kinase-like_dom_sf"/>
</dbReference>
<proteinExistence type="predicted"/>
<organism evidence="2 3">
    <name type="scientific">Artemia franciscana</name>
    <name type="common">Brine shrimp</name>
    <name type="synonym">Artemia sanfranciscana</name>
    <dbReference type="NCBI Taxonomy" id="6661"/>
    <lineage>
        <taxon>Eukaryota</taxon>
        <taxon>Metazoa</taxon>
        <taxon>Ecdysozoa</taxon>
        <taxon>Arthropoda</taxon>
        <taxon>Crustacea</taxon>
        <taxon>Branchiopoda</taxon>
        <taxon>Anostraca</taxon>
        <taxon>Artemiidae</taxon>
        <taxon>Artemia</taxon>
    </lineage>
</organism>
<dbReference type="PANTHER" id="PTHR44167">
    <property type="entry name" value="OVARIAN-SPECIFIC SERINE/THREONINE-PROTEIN KINASE LOK-RELATED"/>
    <property type="match status" value="1"/>
</dbReference>
<dbReference type="InterPro" id="IPR000719">
    <property type="entry name" value="Prot_kinase_dom"/>
</dbReference>
<dbReference type="GO" id="GO:0005737">
    <property type="term" value="C:cytoplasm"/>
    <property type="evidence" value="ECO:0007669"/>
    <property type="project" value="TreeGrafter"/>
</dbReference>
<sequence length="273" mass="31821">MERQRFSRSYILTKKELGKSKYGSVYITVRKEDNRSVAVKKVKSNQKLNVENEINFLSLVNDINGCIKMLDYYKIGNKFWIVMEYPPESITLKDFLSQNKCLSEYRVANIFRHIVITVLEMKHAGVAHRSLRCENILIDKNDRIKIVDFSIAAEFDKADEKLGYVDWELNITIDPVTTWSLGIILGALLIGKDPYDFIKNYHPRAIKHEIFKKLMDSKISGLSQDLLRNCLDLDSLKRPSASEILQRHWLDVSYHPTEDRYESRDCWCCPSGF</sequence>
<evidence type="ECO:0000259" key="1">
    <source>
        <dbReference type="PROSITE" id="PS50011"/>
    </source>
</evidence>
<dbReference type="Proteomes" id="UP001187531">
    <property type="component" value="Unassembled WGS sequence"/>
</dbReference>
<dbReference type="AlphaFoldDB" id="A0AA88I2U4"/>
<dbReference type="Gene3D" id="1.10.510.10">
    <property type="entry name" value="Transferase(Phosphotransferase) domain 1"/>
    <property type="match status" value="1"/>
</dbReference>
<evidence type="ECO:0000313" key="2">
    <source>
        <dbReference type="EMBL" id="KAK2718866.1"/>
    </source>
</evidence>
<dbReference type="GO" id="GO:0005634">
    <property type="term" value="C:nucleus"/>
    <property type="evidence" value="ECO:0007669"/>
    <property type="project" value="TreeGrafter"/>
</dbReference>
<dbReference type="PANTHER" id="PTHR44167:SF24">
    <property type="entry name" value="SERINE_THREONINE-PROTEIN KINASE CHK2"/>
    <property type="match status" value="1"/>
</dbReference>